<reference evidence="2" key="1">
    <citation type="journal article" date="2019" name="Int. J. Syst. Evol. Microbiol.">
        <title>The Global Catalogue of Microorganisms (GCM) 10K type strain sequencing project: providing services to taxonomists for standard genome sequencing and annotation.</title>
        <authorList>
            <consortium name="The Broad Institute Genomics Platform"/>
            <consortium name="The Broad Institute Genome Sequencing Center for Infectious Disease"/>
            <person name="Wu L."/>
            <person name="Ma J."/>
        </authorList>
    </citation>
    <scope>NUCLEOTIDE SEQUENCE [LARGE SCALE GENOMIC DNA]</scope>
    <source>
        <strain evidence="2">JCM 17068</strain>
    </source>
</reference>
<dbReference type="EMBL" id="BAABCS010000029">
    <property type="protein sequence ID" value="GAA4058723.1"/>
    <property type="molecule type" value="Genomic_DNA"/>
</dbReference>
<evidence type="ECO:0000313" key="1">
    <source>
        <dbReference type="EMBL" id="GAA4058723.1"/>
    </source>
</evidence>
<dbReference type="Pfam" id="PF14127">
    <property type="entry name" value="DUF4294"/>
    <property type="match status" value="1"/>
</dbReference>
<organism evidence="1 2">
    <name type="scientific">Flavobacterium chungnamense</name>
    <dbReference type="NCBI Taxonomy" id="706182"/>
    <lineage>
        <taxon>Bacteria</taxon>
        <taxon>Pseudomonadati</taxon>
        <taxon>Bacteroidota</taxon>
        <taxon>Flavobacteriia</taxon>
        <taxon>Flavobacteriales</taxon>
        <taxon>Flavobacteriaceae</taxon>
        <taxon>Flavobacterium</taxon>
    </lineage>
</organism>
<keyword evidence="2" id="KW-1185">Reference proteome</keyword>
<gene>
    <name evidence="1" type="ORF">GCM10022388_26830</name>
</gene>
<sequence>MFKYQLLIVIFFATYISNAQVEKDPEILEKEISIKEIDTTIIDTILLDEVILSKDKLDPEAQKQFLLLQNRVYKVYPYAKLASEKLIQMNKTMDKLKSKKEKKKYFKIVEDYLDNEFKERLKKLSTKQGQILIKLIHRQTGISTFDLIKDYKSGWKAFWSNNTARLFNINLKQTYQPFKSNEDYLIETILYRAFINGRLIEQKSANPVDIDELNQHWEELAKELNKKNR</sequence>
<name>A0ABP7V3F7_9FLAO</name>
<evidence type="ECO:0000313" key="2">
    <source>
        <dbReference type="Proteomes" id="UP001500426"/>
    </source>
</evidence>
<accession>A0ABP7V3F7</accession>
<proteinExistence type="predicted"/>
<dbReference type="RefSeq" id="WP_345095511.1">
    <property type="nucleotide sequence ID" value="NZ_BAABCS010000029.1"/>
</dbReference>
<dbReference type="Proteomes" id="UP001500426">
    <property type="component" value="Unassembled WGS sequence"/>
</dbReference>
<protein>
    <submittedName>
        <fullName evidence="1">DUF4294 domain-containing protein</fullName>
    </submittedName>
</protein>
<dbReference type="InterPro" id="IPR025636">
    <property type="entry name" value="DUF4294"/>
</dbReference>
<comment type="caution">
    <text evidence="1">The sequence shown here is derived from an EMBL/GenBank/DDBJ whole genome shotgun (WGS) entry which is preliminary data.</text>
</comment>